<comment type="PTM">
    <text evidence="11">4'-phosphopantetheine is transferred from CoA to a specific serine of apo-ACP by acpS.</text>
</comment>
<comment type="similarity">
    <text evidence="9">Belongs to the acyl carrier protein (ACP) family.</text>
</comment>
<dbReference type="InterPro" id="IPR006162">
    <property type="entry name" value="Ppantetheine_attach_site"/>
</dbReference>
<keyword evidence="7 9" id="KW-0275">Fatty acid biosynthesis</keyword>
<dbReference type="NCBIfam" id="NF002150">
    <property type="entry name" value="PRK00982.1-4"/>
    <property type="match status" value="1"/>
</dbReference>
<dbReference type="NCBIfam" id="NF002148">
    <property type="entry name" value="PRK00982.1-2"/>
    <property type="match status" value="1"/>
</dbReference>
<dbReference type="PROSITE" id="PS00012">
    <property type="entry name" value="PHOSPHOPANTETHEINE"/>
    <property type="match status" value="1"/>
</dbReference>
<evidence type="ECO:0000259" key="12">
    <source>
        <dbReference type="PROSITE" id="PS50075"/>
    </source>
</evidence>
<dbReference type="SUPFAM" id="SSF47336">
    <property type="entry name" value="ACP-like"/>
    <property type="match status" value="1"/>
</dbReference>
<comment type="caution">
    <text evidence="13">The sequence shown here is derived from an EMBL/GenBank/DDBJ whole genome shotgun (WGS) entry which is preliminary data.</text>
</comment>
<keyword evidence="9" id="KW-0963">Cytoplasm</keyword>
<evidence type="ECO:0000256" key="7">
    <source>
        <dbReference type="ARBA" id="ARBA00023160"/>
    </source>
</evidence>
<keyword evidence="4 9" id="KW-0597">Phosphoprotein</keyword>
<dbReference type="NCBIfam" id="TIGR00517">
    <property type="entry name" value="acyl_carrier"/>
    <property type="match status" value="1"/>
</dbReference>
<comment type="function">
    <text evidence="1 9 11">Carrier of the growing fatty acid chain in fatty acid biosynthesis.</text>
</comment>
<evidence type="ECO:0000256" key="9">
    <source>
        <dbReference type="HAMAP-Rule" id="MF_01217"/>
    </source>
</evidence>
<proteinExistence type="inferred from homology"/>
<evidence type="ECO:0000256" key="8">
    <source>
        <dbReference type="ARBA" id="ARBA00024328"/>
    </source>
</evidence>
<keyword evidence="2 9" id="KW-0596">Phosphopantetheine</keyword>
<dbReference type="Proteomes" id="UP001516061">
    <property type="component" value="Unassembled WGS sequence"/>
</dbReference>
<evidence type="ECO:0000256" key="4">
    <source>
        <dbReference type="ARBA" id="ARBA00022553"/>
    </source>
</evidence>
<dbReference type="EMBL" id="JABSNM010000015">
    <property type="protein sequence ID" value="NRT57374.1"/>
    <property type="molecule type" value="Genomic_DNA"/>
</dbReference>
<dbReference type="Pfam" id="PF00550">
    <property type="entry name" value="PP-binding"/>
    <property type="match status" value="1"/>
</dbReference>
<protein>
    <recommendedName>
        <fullName evidence="9 10">Acyl carrier protein</fullName>
        <shortName evidence="9">ACP</shortName>
    </recommendedName>
</protein>
<dbReference type="PROSITE" id="PS50075">
    <property type="entry name" value="CARRIER"/>
    <property type="match status" value="1"/>
</dbReference>
<evidence type="ECO:0000256" key="3">
    <source>
        <dbReference type="ARBA" id="ARBA00022516"/>
    </source>
</evidence>
<keyword evidence="14" id="KW-1185">Reference proteome</keyword>
<dbReference type="RefSeq" id="WP_173806347.1">
    <property type="nucleotide sequence ID" value="NZ_JABSNM010000015.1"/>
</dbReference>
<evidence type="ECO:0000313" key="14">
    <source>
        <dbReference type="Proteomes" id="UP001516061"/>
    </source>
</evidence>
<dbReference type="InterPro" id="IPR003231">
    <property type="entry name" value="ACP"/>
</dbReference>
<comment type="pathway">
    <text evidence="8">Glycolipid biosynthesis; KDO(2)-lipid A biosynthesis.</text>
</comment>
<gene>
    <name evidence="9" type="primary">acpP</name>
    <name evidence="13" type="ORF">HNQ01_003129</name>
</gene>
<evidence type="ECO:0000313" key="13">
    <source>
        <dbReference type="EMBL" id="NRT57374.1"/>
    </source>
</evidence>
<name>A0ABX2G5N6_9BURK</name>
<keyword evidence="3 9" id="KW-0444">Lipid biosynthesis</keyword>
<feature type="modified residue" description="O-(pantetheine 4'-phosphoryl)serine" evidence="9">
    <location>
        <position position="37"/>
    </location>
</feature>
<reference evidence="13 14" key="1">
    <citation type="submission" date="2020-05" db="EMBL/GenBank/DDBJ databases">
        <title>Genomic Encyclopedia of Type Strains, Phase IV (KMG-V): Genome sequencing to study the core and pangenomes of soil and plant-associated prokaryotes.</title>
        <authorList>
            <person name="Whitman W."/>
        </authorList>
    </citation>
    <scope>NUCLEOTIDE SEQUENCE [LARGE SCALE GENOMIC DNA]</scope>
    <source>
        <strain evidence="13 14">C29</strain>
    </source>
</reference>
<evidence type="ECO:0000256" key="2">
    <source>
        <dbReference type="ARBA" id="ARBA00022450"/>
    </source>
</evidence>
<evidence type="ECO:0000256" key="5">
    <source>
        <dbReference type="ARBA" id="ARBA00022832"/>
    </source>
</evidence>
<dbReference type="NCBIfam" id="NF002149">
    <property type="entry name" value="PRK00982.1-3"/>
    <property type="match status" value="1"/>
</dbReference>
<dbReference type="InterPro" id="IPR020806">
    <property type="entry name" value="PKS_PP-bd"/>
</dbReference>
<accession>A0ABX2G5N6</accession>
<sequence length="80" mass="8609">MSDIEARVKKIIAEQLGVAEDDVTPEKAFVADLGADSLDTVELVMALEDEFGIEIPDEEAEKITTVQAAIDYAKANQAKA</sequence>
<comment type="subcellular location">
    <subcellularLocation>
        <location evidence="9">Cytoplasm</location>
    </subcellularLocation>
</comment>
<keyword evidence="6 9" id="KW-0443">Lipid metabolism</keyword>
<dbReference type="InterPro" id="IPR036736">
    <property type="entry name" value="ACP-like_sf"/>
</dbReference>
<dbReference type="NCBIfam" id="NF002151">
    <property type="entry name" value="PRK00982.1-5"/>
    <property type="match status" value="1"/>
</dbReference>
<keyword evidence="5 9" id="KW-0276">Fatty acid metabolism</keyword>
<organism evidence="13 14">
    <name type="scientific">Sphaerotilus uruguayifluvii</name>
    <dbReference type="NCBI Taxonomy" id="2735897"/>
    <lineage>
        <taxon>Bacteria</taxon>
        <taxon>Pseudomonadati</taxon>
        <taxon>Pseudomonadota</taxon>
        <taxon>Betaproteobacteria</taxon>
        <taxon>Burkholderiales</taxon>
        <taxon>Sphaerotilaceae</taxon>
        <taxon>Sphaerotilus</taxon>
    </lineage>
</organism>
<evidence type="ECO:0000256" key="10">
    <source>
        <dbReference type="NCBIfam" id="TIGR00517"/>
    </source>
</evidence>
<dbReference type="PANTHER" id="PTHR20863">
    <property type="entry name" value="ACYL CARRIER PROTEIN"/>
    <property type="match status" value="1"/>
</dbReference>
<dbReference type="PANTHER" id="PTHR20863:SF76">
    <property type="entry name" value="CARRIER DOMAIN-CONTAINING PROTEIN"/>
    <property type="match status" value="1"/>
</dbReference>
<evidence type="ECO:0000256" key="1">
    <source>
        <dbReference type="ARBA" id="ARBA00003180"/>
    </source>
</evidence>
<comment type="pathway">
    <text evidence="9 11">Lipid metabolism; fatty acid biosynthesis.</text>
</comment>
<evidence type="ECO:0000256" key="11">
    <source>
        <dbReference type="RuleBase" id="RU003545"/>
    </source>
</evidence>
<comment type="PTM">
    <text evidence="9">4'-phosphopantetheine is transferred from CoA to a specific serine of apo-ACP by AcpS. This modification is essential for activity because fatty acids are bound in thioester linkage to the sulfhydryl of the prosthetic group.</text>
</comment>
<evidence type="ECO:0000256" key="6">
    <source>
        <dbReference type="ARBA" id="ARBA00023098"/>
    </source>
</evidence>
<dbReference type="Gene3D" id="1.10.1200.10">
    <property type="entry name" value="ACP-like"/>
    <property type="match status" value="1"/>
</dbReference>
<dbReference type="SMART" id="SM00823">
    <property type="entry name" value="PKS_PP"/>
    <property type="match status" value="1"/>
</dbReference>
<dbReference type="InterPro" id="IPR009081">
    <property type="entry name" value="PP-bd_ACP"/>
</dbReference>
<feature type="domain" description="Carrier" evidence="12">
    <location>
        <begin position="2"/>
        <end position="77"/>
    </location>
</feature>
<dbReference type="HAMAP" id="MF_01217">
    <property type="entry name" value="Acyl_carrier"/>
    <property type="match status" value="1"/>
</dbReference>